<dbReference type="GO" id="GO:0031177">
    <property type="term" value="F:phosphopantetheine binding"/>
    <property type="evidence" value="ECO:0007669"/>
    <property type="project" value="InterPro"/>
</dbReference>
<comment type="caution">
    <text evidence="4">The sequence shown here is derived from an EMBL/GenBank/DDBJ whole genome shotgun (WGS) entry which is preliminary data.</text>
</comment>
<sequence>MSTTEFTLADLCRILTEAAGADGSTAISDDALDTEFEELGYDSLALMETGARIERAYGIRIAEEDLAAALTPRALIDLVNRMTAAA</sequence>
<evidence type="ECO:0000313" key="5">
    <source>
        <dbReference type="Proteomes" id="UP000014184"/>
    </source>
</evidence>
<reference evidence="4 5" key="1">
    <citation type="journal article" date="2013" name="Genome Announc.">
        <title>Draft Genome Sequence of the Lignocellulose Decomposer Thermobifida fusca Strain TM51.</title>
        <authorList>
            <person name="Toth A."/>
            <person name="Barna T."/>
            <person name="Nagy I."/>
            <person name="Horvath B."/>
            <person name="Nagy I."/>
            <person name="Tancsics A."/>
            <person name="Kriszt B."/>
            <person name="Baka E."/>
            <person name="Fekete C."/>
            <person name="Kukolya J."/>
        </authorList>
    </citation>
    <scope>NUCLEOTIDE SEQUENCE [LARGE SCALE GENOMIC DNA]</scope>
    <source>
        <strain evidence="4 5">TM51</strain>
    </source>
</reference>
<dbReference type="PROSITE" id="PS50075">
    <property type="entry name" value="CARRIER"/>
    <property type="match status" value="1"/>
</dbReference>
<evidence type="ECO:0000256" key="2">
    <source>
        <dbReference type="ARBA" id="ARBA00022553"/>
    </source>
</evidence>
<protein>
    <submittedName>
        <fullName evidence="4">Actinorhodin polyketide dimerase</fullName>
    </submittedName>
</protein>
<dbReference type="InterPro" id="IPR036736">
    <property type="entry name" value="ACP-like_sf"/>
</dbReference>
<dbReference type="PROSITE" id="PS00012">
    <property type="entry name" value="PHOSPHOPANTETHEINE"/>
    <property type="match status" value="1"/>
</dbReference>
<dbReference type="EMBL" id="AOSG01000029">
    <property type="protein sequence ID" value="EOR71720.1"/>
    <property type="molecule type" value="Genomic_DNA"/>
</dbReference>
<dbReference type="InterPro" id="IPR009081">
    <property type="entry name" value="PP-bd_ACP"/>
</dbReference>
<gene>
    <name evidence="4" type="ORF">TM51_06522</name>
</gene>
<name>A0A9P2TB28_THEFU</name>
<proteinExistence type="predicted"/>
<dbReference type="Gene3D" id="1.10.1200.10">
    <property type="entry name" value="ACP-like"/>
    <property type="match status" value="1"/>
</dbReference>
<dbReference type="Pfam" id="PF00550">
    <property type="entry name" value="PP-binding"/>
    <property type="match status" value="1"/>
</dbReference>
<organism evidence="4 5">
    <name type="scientific">Thermobifida fusca TM51</name>
    <dbReference type="NCBI Taxonomy" id="1169414"/>
    <lineage>
        <taxon>Bacteria</taxon>
        <taxon>Bacillati</taxon>
        <taxon>Actinomycetota</taxon>
        <taxon>Actinomycetes</taxon>
        <taxon>Streptosporangiales</taxon>
        <taxon>Nocardiopsidaceae</taxon>
        <taxon>Thermobifida</taxon>
    </lineage>
</organism>
<keyword evidence="5" id="KW-1185">Reference proteome</keyword>
<accession>A0A9P2TB28</accession>
<dbReference type="RefSeq" id="WP_011291667.1">
    <property type="nucleotide sequence ID" value="NZ_AOSG01000029.1"/>
</dbReference>
<keyword evidence="1" id="KW-0596">Phosphopantetheine</keyword>
<dbReference type="AlphaFoldDB" id="A0A9P2TB28"/>
<dbReference type="SUPFAM" id="SSF47336">
    <property type="entry name" value="ACP-like"/>
    <property type="match status" value="1"/>
</dbReference>
<dbReference type="SMART" id="SM00823">
    <property type="entry name" value="PKS_PP"/>
    <property type="match status" value="1"/>
</dbReference>
<dbReference type="InterPro" id="IPR006162">
    <property type="entry name" value="Ppantetheine_attach_site"/>
</dbReference>
<evidence type="ECO:0000313" key="4">
    <source>
        <dbReference type="EMBL" id="EOR71720.1"/>
    </source>
</evidence>
<evidence type="ECO:0000259" key="3">
    <source>
        <dbReference type="PROSITE" id="PS50075"/>
    </source>
</evidence>
<dbReference type="Proteomes" id="UP000014184">
    <property type="component" value="Unassembled WGS sequence"/>
</dbReference>
<evidence type="ECO:0000256" key="1">
    <source>
        <dbReference type="ARBA" id="ARBA00022450"/>
    </source>
</evidence>
<dbReference type="InterPro" id="IPR020806">
    <property type="entry name" value="PKS_PP-bd"/>
</dbReference>
<feature type="domain" description="Carrier" evidence="3">
    <location>
        <begin position="5"/>
        <end position="83"/>
    </location>
</feature>
<keyword evidence="2" id="KW-0597">Phosphoprotein</keyword>